<name>A0A7X1YEU2_9PSED</name>
<dbReference type="Proteomes" id="UP000470186">
    <property type="component" value="Unassembled WGS sequence"/>
</dbReference>
<dbReference type="GO" id="GO:0005737">
    <property type="term" value="C:cytoplasm"/>
    <property type="evidence" value="ECO:0007669"/>
    <property type="project" value="TreeGrafter"/>
</dbReference>
<keyword evidence="1" id="KW-0436">Ligase</keyword>
<dbReference type="GO" id="GO:0031177">
    <property type="term" value="F:phosphopantetheine binding"/>
    <property type="evidence" value="ECO:0007669"/>
    <property type="project" value="TreeGrafter"/>
</dbReference>
<dbReference type="EMBL" id="WIVX01000422">
    <property type="protein sequence ID" value="MQU35536.1"/>
    <property type="molecule type" value="Genomic_DNA"/>
</dbReference>
<organism evidence="3 4">
    <name type="scientific">Pseudomonas helleri</name>
    <dbReference type="NCBI Taxonomy" id="1608996"/>
    <lineage>
        <taxon>Bacteria</taxon>
        <taxon>Pseudomonadati</taxon>
        <taxon>Pseudomonadota</taxon>
        <taxon>Gammaproteobacteria</taxon>
        <taxon>Pseudomonadales</taxon>
        <taxon>Pseudomonadaceae</taxon>
        <taxon>Pseudomonas</taxon>
    </lineage>
</organism>
<evidence type="ECO:0000313" key="3">
    <source>
        <dbReference type="EMBL" id="MQU35536.1"/>
    </source>
</evidence>
<comment type="caution">
    <text evidence="3">The sequence shown here is derived from an EMBL/GenBank/DDBJ whole genome shotgun (WGS) entry which is preliminary data.</text>
</comment>
<proteinExistence type="predicted"/>
<dbReference type="GO" id="GO:0044550">
    <property type="term" value="P:secondary metabolite biosynthetic process"/>
    <property type="evidence" value="ECO:0007669"/>
    <property type="project" value="TreeGrafter"/>
</dbReference>
<sequence>PLDSNAPVARRDRVLLSAKVRHVLGHSLAQPNTPLPETLQWHAVDRLPSAGADFELIEGGPDDLAYVIYTSGSTGEPKGVMISHRAALNTVQDINRRFDVNADDRVLGLAQLSFDLSVYDLFGPLAMGATLVLPDPARGADPSHWAELVQRHQVTLWNSVPAQLHMLADYLHAEPRPLDSLRLALLSGDWIPLNLPPQLLALLPNLKLVGLGGATEASIWSNLHPIGAIDPAWRSIPYGLPLANQGFRVLDSHWRDAPTWVPGDLYITGVGLAQGYLGDPTLSDARFFAHPLDGQRLYRTGDRGRYLPGGELEFLGREDGQVKIRGHRVELGEVEAALLATPGVDSAVSLVSGDLLAFVTAARAEP</sequence>
<dbReference type="Gene3D" id="3.30.300.30">
    <property type="match status" value="1"/>
</dbReference>
<dbReference type="PANTHER" id="PTHR45527">
    <property type="entry name" value="NONRIBOSOMAL PEPTIDE SYNTHETASE"/>
    <property type="match status" value="1"/>
</dbReference>
<dbReference type="InterPro" id="IPR042099">
    <property type="entry name" value="ANL_N_sf"/>
</dbReference>
<dbReference type="Pfam" id="PF00501">
    <property type="entry name" value="AMP-binding"/>
    <property type="match status" value="1"/>
</dbReference>
<feature type="domain" description="AMP-dependent synthetase/ligase" evidence="2">
    <location>
        <begin position="37"/>
        <end position="277"/>
    </location>
</feature>
<dbReference type="InterPro" id="IPR010071">
    <property type="entry name" value="AA_adenyl_dom"/>
</dbReference>
<dbReference type="AlphaFoldDB" id="A0A7X1YEU2"/>
<dbReference type="InterPro" id="IPR000873">
    <property type="entry name" value="AMP-dep_synth/lig_dom"/>
</dbReference>
<dbReference type="SUPFAM" id="SSF56801">
    <property type="entry name" value="Acetyl-CoA synthetase-like"/>
    <property type="match status" value="1"/>
</dbReference>
<reference evidence="3 4" key="1">
    <citation type="submission" date="2019-10" db="EMBL/GenBank/DDBJ databases">
        <title>Evaluation of single-gene subtyping targets for Pseudomonas.</title>
        <authorList>
            <person name="Reichler S.J."/>
            <person name="Orsi R.H."/>
            <person name="Wiedmann M."/>
            <person name="Martin N.H."/>
            <person name="Murphy S.I."/>
        </authorList>
    </citation>
    <scope>NUCLEOTIDE SEQUENCE [LARGE SCALE GENOMIC DNA]</scope>
    <source>
        <strain evidence="3 4">FSL R10-2107</strain>
    </source>
</reference>
<protein>
    <submittedName>
        <fullName evidence="3">Amino acid adenylation domain-containing protein</fullName>
    </submittedName>
</protein>
<keyword evidence="4" id="KW-1185">Reference proteome</keyword>
<dbReference type="NCBIfam" id="TIGR01733">
    <property type="entry name" value="AA-adenyl-dom"/>
    <property type="match status" value="1"/>
</dbReference>
<dbReference type="PANTHER" id="PTHR45527:SF10">
    <property type="entry name" value="PYOCHELIN SYNTHASE PCHF"/>
    <property type="match status" value="1"/>
</dbReference>
<accession>A0A7X1YEU2</accession>
<dbReference type="InterPro" id="IPR020459">
    <property type="entry name" value="AMP-binding"/>
</dbReference>
<evidence type="ECO:0000259" key="2">
    <source>
        <dbReference type="Pfam" id="PF00501"/>
    </source>
</evidence>
<feature type="non-terminal residue" evidence="3">
    <location>
        <position position="1"/>
    </location>
</feature>
<evidence type="ECO:0000256" key="1">
    <source>
        <dbReference type="ARBA" id="ARBA00022598"/>
    </source>
</evidence>
<dbReference type="PRINTS" id="PR00154">
    <property type="entry name" value="AMPBINDING"/>
</dbReference>
<dbReference type="RefSeq" id="WP_153364286.1">
    <property type="nucleotide sequence ID" value="NZ_WIVX01000422.1"/>
</dbReference>
<dbReference type="Gene3D" id="3.40.50.12780">
    <property type="entry name" value="N-terminal domain of ligase-like"/>
    <property type="match status" value="1"/>
</dbReference>
<dbReference type="InterPro" id="IPR045851">
    <property type="entry name" value="AMP-bd_C_sf"/>
</dbReference>
<feature type="non-terminal residue" evidence="3">
    <location>
        <position position="366"/>
    </location>
</feature>
<dbReference type="InterPro" id="IPR020845">
    <property type="entry name" value="AMP-binding_CS"/>
</dbReference>
<dbReference type="GO" id="GO:0016874">
    <property type="term" value="F:ligase activity"/>
    <property type="evidence" value="ECO:0007669"/>
    <property type="project" value="UniProtKB-KW"/>
</dbReference>
<gene>
    <name evidence="3" type="ORF">GHO30_30040</name>
</gene>
<dbReference type="PROSITE" id="PS00455">
    <property type="entry name" value="AMP_BINDING"/>
    <property type="match status" value="1"/>
</dbReference>
<dbReference type="GO" id="GO:0043041">
    <property type="term" value="P:amino acid activation for nonribosomal peptide biosynthetic process"/>
    <property type="evidence" value="ECO:0007669"/>
    <property type="project" value="TreeGrafter"/>
</dbReference>
<evidence type="ECO:0000313" key="4">
    <source>
        <dbReference type="Proteomes" id="UP000470186"/>
    </source>
</evidence>